<evidence type="ECO:0000313" key="1">
    <source>
        <dbReference type="EMBL" id="SDJ81123.1"/>
    </source>
</evidence>
<reference evidence="1 2" key="1">
    <citation type="submission" date="2016-10" db="EMBL/GenBank/DDBJ databases">
        <authorList>
            <person name="de Groot N.N."/>
        </authorList>
    </citation>
    <scope>NUCLEOTIDE SEQUENCE [LARGE SCALE GENOMIC DNA]</scope>
    <source>
        <strain evidence="1 2">DSM 25186</strain>
    </source>
</reference>
<dbReference type="Proteomes" id="UP000198510">
    <property type="component" value="Unassembled WGS sequence"/>
</dbReference>
<sequence>MHFCFRPLLLLIMIVLAKGIAQGQTLSVRGQARETFTQKPLPFVVVEVNAGERFQISDVDGNFTLDSLRIGDRLEFRLPLHRTGYHVVKKTEDSLRIDMNRYLWVVRADSTTPQARRLIDAVLATQPRHDPLRHRFSLSQYTRLSVSLQNPEAVQQLARRWGKRFGLEKLPPQFGADRHLFLMESVVDRHRRGPLHDKQVIQAVQASGIDYASPLAYALQTQPFSPFDAYLPLAGTDYVGPLHHLTARFYHFEVVDTAGTGSDALYVVRYNAHAPRLMKGLRGLLYIQHRTGQVRYLVAEPDERLRDSPDKVTEHIYQQFAPQGSGGLVPVVTRTQLSVDQVTAYRLRFGATADTRLLDYAPRVQLPRRRFDEFALDYDPGAAVQPPDYWQAHRPYPLTQEDQNTYHLYDTVATIERFDRWLTAGELLYGGRIPYRSVYIDLNRVARFNDYEGLRLGFGFHTNQRLSETLAGGAYVGWGFRDQAFKWGFDGTWQPWLALPLEGTFAFQDDIDEPGGLAFAFDKPQYLSERLRPYRFNRMDRVRRLQLSVEAEPYQNVYFQLGLHQFEREPQYTYQYRELPLTHFQFAEWQAGVRWSFGERFIRTPLDRLSLGTLYPELWLQFAQGLRGAFNGHYRYQRWDLRLRQTIPLAVVGRFGWQLQVGQAHGALPYPILYNAPGSFSPGSVVTHNSFETMRYNEFVADRYLYLFLSHDFGRLYEGSLFFQPALEAISNVGFGGLRHPDYHRGIPIRTLKNGYYESGLFLSDVLVLGVPGLKAGLGAGAFLRIGPYAQSRIGDNLFFKLALTIHS</sequence>
<keyword evidence="2" id="KW-1185">Reference proteome</keyword>
<accession>A0A1G8WSK9</accession>
<gene>
    <name evidence="1" type="ORF">SAMN05421823_101170</name>
</gene>
<proteinExistence type="predicted"/>
<evidence type="ECO:0000313" key="2">
    <source>
        <dbReference type="Proteomes" id="UP000198510"/>
    </source>
</evidence>
<dbReference type="EMBL" id="FNFO01000001">
    <property type="protein sequence ID" value="SDJ81123.1"/>
    <property type="molecule type" value="Genomic_DNA"/>
</dbReference>
<organism evidence="1 2">
    <name type="scientific">Catalinimonas alkaloidigena</name>
    <dbReference type="NCBI Taxonomy" id="1075417"/>
    <lineage>
        <taxon>Bacteria</taxon>
        <taxon>Pseudomonadati</taxon>
        <taxon>Bacteroidota</taxon>
        <taxon>Cytophagia</taxon>
        <taxon>Cytophagales</taxon>
        <taxon>Catalimonadaceae</taxon>
        <taxon>Catalinimonas</taxon>
    </lineage>
</organism>
<dbReference type="STRING" id="1075417.SAMN05421823_101170"/>
<dbReference type="OrthoDB" id="983143at2"/>
<dbReference type="RefSeq" id="WP_089677964.1">
    <property type="nucleotide sequence ID" value="NZ_FNFO01000001.1"/>
</dbReference>
<dbReference type="InterPro" id="IPR043741">
    <property type="entry name" value="DUF5686"/>
</dbReference>
<dbReference type="Pfam" id="PF18939">
    <property type="entry name" value="DUF5686"/>
    <property type="match status" value="2"/>
</dbReference>
<dbReference type="AlphaFoldDB" id="A0A1G8WSK9"/>
<evidence type="ECO:0008006" key="3">
    <source>
        <dbReference type="Google" id="ProtNLM"/>
    </source>
</evidence>
<name>A0A1G8WSK9_9BACT</name>
<protein>
    <recommendedName>
        <fullName evidence="3">CarboxypepD_reg-like domain-containing protein</fullName>
    </recommendedName>
</protein>